<dbReference type="InterPro" id="IPR008147">
    <property type="entry name" value="Gln_synt_N"/>
</dbReference>
<proteinExistence type="inferred from homology"/>
<organism evidence="11 12">
    <name type="scientific">Yasminevirus sp. GU-2018</name>
    <dbReference type="NCBI Taxonomy" id="2420051"/>
    <lineage>
        <taxon>Viruses</taxon>
        <taxon>Varidnaviria</taxon>
        <taxon>Bamfordvirae</taxon>
        <taxon>Nucleocytoviricota</taxon>
        <taxon>Megaviricetes</taxon>
        <taxon>Imitervirales</taxon>
        <taxon>Mimiviridae</taxon>
        <taxon>Klosneuvirinae</taxon>
        <taxon>Yasminevirus</taxon>
        <taxon>Yasminevirus saudimassiliense</taxon>
    </lineage>
</organism>
<reference evidence="11 12" key="1">
    <citation type="submission" date="2018-10" db="EMBL/GenBank/DDBJ databases">
        <authorList>
            <consortium name="IHU Genomes"/>
        </authorList>
    </citation>
    <scope>NUCLEOTIDE SEQUENCE [LARGE SCALE GENOMIC DNA]</scope>
    <source>
        <strain evidence="11 12">A1</strain>
    </source>
</reference>
<dbReference type="SMART" id="SM01230">
    <property type="entry name" value="Gln-synt_C"/>
    <property type="match status" value="1"/>
</dbReference>
<dbReference type="PROSITE" id="PS51986">
    <property type="entry name" value="GS_BETA_GRASP"/>
    <property type="match status" value="1"/>
</dbReference>
<dbReference type="GO" id="GO:0005524">
    <property type="term" value="F:ATP binding"/>
    <property type="evidence" value="ECO:0007669"/>
    <property type="project" value="UniProtKB-KW"/>
</dbReference>
<dbReference type="EMBL" id="UPSH01000001">
    <property type="protein sequence ID" value="VBB17554.1"/>
    <property type="molecule type" value="Genomic_DNA"/>
</dbReference>
<keyword evidence="12" id="KW-1185">Reference proteome</keyword>
<keyword evidence="5" id="KW-0436">Ligase</keyword>
<dbReference type="GO" id="GO:0004356">
    <property type="term" value="F:glutamine synthetase activity"/>
    <property type="evidence" value="ECO:0007669"/>
    <property type="project" value="UniProtKB-EC"/>
</dbReference>
<feature type="domain" description="GS catalytic" evidence="10">
    <location>
        <begin position="100"/>
        <end position="349"/>
    </location>
</feature>
<dbReference type="InterPro" id="IPR008146">
    <property type="entry name" value="Gln_synth_cat_dom"/>
</dbReference>
<evidence type="ECO:0000259" key="9">
    <source>
        <dbReference type="PROSITE" id="PS51986"/>
    </source>
</evidence>
<evidence type="ECO:0000256" key="4">
    <source>
        <dbReference type="ARBA" id="ARBA00022490"/>
    </source>
</evidence>
<evidence type="ECO:0000256" key="3">
    <source>
        <dbReference type="ARBA" id="ARBA00012937"/>
    </source>
</evidence>
<dbReference type="PROSITE" id="PS00180">
    <property type="entry name" value="GLNA_1"/>
    <property type="match status" value="1"/>
</dbReference>
<evidence type="ECO:0000259" key="10">
    <source>
        <dbReference type="PROSITE" id="PS51987"/>
    </source>
</evidence>
<keyword evidence="4" id="KW-0963">Cytoplasm</keyword>
<evidence type="ECO:0000256" key="5">
    <source>
        <dbReference type="ARBA" id="ARBA00022598"/>
    </source>
</evidence>
<name>A0A5K0U7U5_9VIRU</name>
<evidence type="ECO:0000256" key="2">
    <source>
        <dbReference type="ARBA" id="ARBA00009897"/>
    </source>
</evidence>
<dbReference type="PANTHER" id="PTHR20852">
    <property type="entry name" value="GLUTAMINE SYNTHETASE"/>
    <property type="match status" value="1"/>
</dbReference>
<evidence type="ECO:0000313" key="11">
    <source>
        <dbReference type="EMBL" id="VBB17554.1"/>
    </source>
</evidence>
<comment type="catalytic activity">
    <reaction evidence="8">
        <text>L-glutamate + NH4(+) + ATP = L-glutamine + ADP + phosphate + H(+)</text>
        <dbReference type="Rhea" id="RHEA:16169"/>
        <dbReference type="ChEBI" id="CHEBI:15378"/>
        <dbReference type="ChEBI" id="CHEBI:28938"/>
        <dbReference type="ChEBI" id="CHEBI:29985"/>
        <dbReference type="ChEBI" id="CHEBI:30616"/>
        <dbReference type="ChEBI" id="CHEBI:43474"/>
        <dbReference type="ChEBI" id="CHEBI:58359"/>
        <dbReference type="ChEBI" id="CHEBI:456216"/>
        <dbReference type="EC" id="6.3.1.2"/>
    </reaction>
</comment>
<comment type="similarity">
    <text evidence="2">Belongs to the glutamine synthetase family.</text>
</comment>
<evidence type="ECO:0000256" key="1">
    <source>
        <dbReference type="ARBA" id="ARBA00004496"/>
    </source>
</evidence>
<dbReference type="InterPro" id="IPR036651">
    <property type="entry name" value="Gln_synt_N_sf"/>
</dbReference>
<dbReference type="EC" id="6.3.1.2" evidence="3"/>
<protein>
    <recommendedName>
        <fullName evidence="3">glutamine synthetase</fullName>
        <ecNumber evidence="3">6.3.1.2</ecNumber>
    </recommendedName>
</protein>
<keyword evidence="6" id="KW-0547">Nucleotide-binding</keyword>
<dbReference type="PANTHER" id="PTHR20852:SF57">
    <property type="entry name" value="GLUTAMINE SYNTHETASE 2 CYTOPLASMIC"/>
    <property type="match status" value="1"/>
</dbReference>
<comment type="subcellular location">
    <subcellularLocation>
        <location evidence="1">Cytoplasm</location>
    </subcellularLocation>
</comment>
<evidence type="ECO:0000256" key="8">
    <source>
        <dbReference type="ARBA" id="ARBA00049436"/>
    </source>
</evidence>
<dbReference type="SUPFAM" id="SSF55931">
    <property type="entry name" value="Glutamine synthetase/guanido kinase"/>
    <property type="match status" value="1"/>
</dbReference>
<dbReference type="FunFam" id="3.30.590.10:FF:000011">
    <property type="entry name" value="Glutamine synthetase"/>
    <property type="match status" value="1"/>
</dbReference>
<gene>
    <name evidence="11" type="ORF">YASMINEVIRUS_16</name>
</gene>
<comment type="caution">
    <text evidence="11">The sequence shown here is derived from an EMBL/GenBank/DDBJ whole genome shotgun (WGS) entry which is preliminary data.</text>
</comment>
<dbReference type="Gene3D" id="3.10.20.70">
    <property type="entry name" value="Glutamine synthetase, N-terminal domain"/>
    <property type="match status" value="1"/>
</dbReference>
<evidence type="ECO:0000313" key="12">
    <source>
        <dbReference type="Proteomes" id="UP000594342"/>
    </source>
</evidence>
<dbReference type="PROSITE" id="PS51987">
    <property type="entry name" value="GS_CATALYTIC"/>
    <property type="match status" value="1"/>
</dbReference>
<accession>A0A5K0U7U5</accession>
<keyword evidence="7" id="KW-0067">ATP-binding</keyword>
<evidence type="ECO:0000256" key="7">
    <source>
        <dbReference type="ARBA" id="ARBA00022840"/>
    </source>
</evidence>
<dbReference type="SUPFAM" id="SSF54368">
    <property type="entry name" value="Glutamine synthetase, N-terminal domain"/>
    <property type="match status" value="1"/>
</dbReference>
<dbReference type="InterPro" id="IPR014746">
    <property type="entry name" value="Gln_synth/guanido_kin_cat_dom"/>
</dbReference>
<feature type="domain" description="GS beta-grasp" evidence="9">
    <location>
        <begin position="9"/>
        <end position="93"/>
    </location>
</feature>
<dbReference type="Pfam" id="PF00120">
    <property type="entry name" value="Gln-synt_C"/>
    <property type="match status" value="1"/>
</dbReference>
<dbReference type="InterPro" id="IPR050292">
    <property type="entry name" value="Glutamine_Synthetase"/>
</dbReference>
<dbReference type="InterPro" id="IPR027302">
    <property type="entry name" value="Gln_synth_N_conserv_site"/>
</dbReference>
<sequence length="349" mass="39224">MTQDGQTTIVVEYIWIGGNEELRSKARVLTVPSNLVGSVNLSMVPVWNYDGSSTVQAEGRDSEVIVKPVRICRCPFRKGHNLLVLCDAYNPTGLPITTNTRYNANIIFNKKPEEKPWFGIEQEFFMIDAKTDRPLGFNNEVRENPVQQGQYYCSIGAGNAFGRDVIEEALSNMLFAELKVSGINAEVAPGQWEYQIGPVEGIDAADQMWLSRYILERTAEKYNVKIDYHPKPLGKDADWNGSGCHTNFSTQRMREDGGIDVIIEAVKKLEQKHSEHMTVYGKFNDMRMSGKHETASFDKFTYGKANRGASVRIGNAVYAEGKGYFEDRRPASNADPYLVTSKIFETTCL</sequence>
<dbReference type="Gene3D" id="3.30.590.10">
    <property type="entry name" value="Glutamine synthetase/guanido kinase, catalytic domain"/>
    <property type="match status" value="1"/>
</dbReference>
<dbReference type="GO" id="GO:0006542">
    <property type="term" value="P:glutamine biosynthetic process"/>
    <property type="evidence" value="ECO:0007669"/>
    <property type="project" value="InterPro"/>
</dbReference>
<dbReference type="Proteomes" id="UP000594342">
    <property type="component" value="Unassembled WGS sequence"/>
</dbReference>
<evidence type="ECO:0000256" key="6">
    <source>
        <dbReference type="ARBA" id="ARBA00022741"/>
    </source>
</evidence>